<dbReference type="InterPro" id="IPR011006">
    <property type="entry name" value="CheY-like_superfamily"/>
</dbReference>
<evidence type="ECO:0000313" key="12">
    <source>
        <dbReference type="Proteomes" id="UP000051181"/>
    </source>
</evidence>
<gene>
    <name evidence="11" type="ORF">FD22_GL000570</name>
</gene>
<dbReference type="SUPFAM" id="SSF52172">
    <property type="entry name" value="CheY-like"/>
    <property type="match status" value="1"/>
</dbReference>
<accession>A0A0R1F9J3</accession>
<keyword evidence="4 8" id="KW-0238">DNA-binding</keyword>
<dbReference type="PROSITE" id="PS50110">
    <property type="entry name" value="RESPONSE_REGULATORY"/>
    <property type="match status" value="1"/>
</dbReference>
<dbReference type="Gene3D" id="1.10.10.10">
    <property type="entry name" value="Winged helix-like DNA-binding domain superfamily/Winged helix DNA-binding domain"/>
    <property type="match status" value="1"/>
</dbReference>
<comment type="caution">
    <text evidence="11">The sequence shown here is derived from an EMBL/GenBank/DDBJ whole genome shotgun (WGS) entry which is preliminary data.</text>
</comment>
<evidence type="ECO:0000256" key="3">
    <source>
        <dbReference type="ARBA" id="ARBA00023015"/>
    </source>
</evidence>
<sequence>MKQVLIVDDEPSIVTLLTYNLKKEHYQVTTANDGATALQLALATKFDFILLDLMLPQMDGMEVTRRLRQEKVTTPIIMLTAKDAEFDKIVGLELGADDYLTKPFSPREVIARMKAISRRLQPVTSSVNENEQIQIGALKISPTAYTVFRNGQQLQLTPREYALLLYLAQRQNRVLSREQLLNGVWGYDYAGQTRMVDIQISHLRDKIEVDPKQPQYLVTVRGFGYKLEAPQHEAD</sequence>
<dbReference type="PROSITE" id="PS51755">
    <property type="entry name" value="OMPR_PHOB"/>
    <property type="match status" value="1"/>
</dbReference>
<evidence type="ECO:0000256" key="1">
    <source>
        <dbReference type="ARBA" id="ARBA00022553"/>
    </source>
</evidence>
<dbReference type="InterPro" id="IPR016032">
    <property type="entry name" value="Sig_transdc_resp-reg_C-effctor"/>
</dbReference>
<dbReference type="AlphaFoldDB" id="A0A0R1F9J3"/>
<feature type="domain" description="Response regulatory" evidence="9">
    <location>
        <begin position="3"/>
        <end position="117"/>
    </location>
</feature>
<dbReference type="InterPro" id="IPR001867">
    <property type="entry name" value="OmpR/PhoB-type_DNA-bd"/>
</dbReference>
<dbReference type="FunFam" id="3.40.50.2300:FF:000001">
    <property type="entry name" value="DNA-binding response regulator PhoB"/>
    <property type="match status" value="1"/>
</dbReference>
<dbReference type="PATRIC" id="fig|913848.6.peg.585"/>
<dbReference type="Pfam" id="PF00072">
    <property type="entry name" value="Response_reg"/>
    <property type="match status" value="1"/>
</dbReference>
<dbReference type="GO" id="GO:0006355">
    <property type="term" value="P:regulation of DNA-templated transcription"/>
    <property type="evidence" value="ECO:0007669"/>
    <property type="project" value="InterPro"/>
</dbReference>
<feature type="domain" description="OmpR/PhoB-type" evidence="10">
    <location>
        <begin position="130"/>
        <end position="229"/>
    </location>
</feature>
<dbReference type="GO" id="GO:0005829">
    <property type="term" value="C:cytosol"/>
    <property type="evidence" value="ECO:0007669"/>
    <property type="project" value="TreeGrafter"/>
</dbReference>
<dbReference type="FunFam" id="1.10.10.10:FF:000018">
    <property type="entry name" value="DNA-binding response regulator ResD"/>
    <property type="match status" value="1"/>
</dbReference>
<organism evidence="11 12">
    <name type="scientific">Loigolactobacillus coryniformis subsp. coryniformis KCTC 3167 = DSM 20001</name>
    <dbReference type="NCBI Taxonomy" id="913848"/>
    <lineage>
        <taxon>Bacteria</taxon>
        <taxon>Bacillati</taxon>
        <taxon>Bacillota</taxon>
        <taxon>Bacilli</taxon>
        <taxon>Lactobacillales</taxon>
        <taxon>Lactobacillaceae</taxon>
        <taxon>Loigolactobacillus</taxon>
    </lineage>
</organism>
<feature type="modified residue" description="4-aspartylphosphate" evidence="7">
    <location>
        <position position="52"/>
    </location>
</feature>
<dbReference type="Gene3D" id="3.40.50.2300">
    <property type="match status" value="1"/>
</dbReference>
<dbReference type="SMART" id="SM00448">
    <property type="entry name" value="REC"/>
    <property type="match status" value="1"/>
</dbReference>
<keyword evidence="1 7" id="KW-0597">Phosphoprotein</keyword>
<dbReference type="Pfam" id="PF00486">
    <property type="entry name" value="Trans_reg_C"/>
    <property type="match status" value="1"/>
</dbReference>
<keyword evidence="2" id="KW-0902">Two-component regulatory system</keyword>
<dbReference type="InterPro" id="IPR039420">
    <property type="entry name" value="WalR-like"/>
</dbReference>
<dbReference type="EMBL" id="AZCN01000016">
    <property type="protein sequence ID" value="KRK18384.1"/>
    <property type="molecule type" value="Genomic_DNA"/>
</dbReference>
<dbReference type="eggNOG" id="COG0745">
    <property type="taxonomic scope" value="Bacteria"/>
</dbReference>
<evidence type="ECO:0000256" key="8">
    <source>
        <dbReference type="PROSITE-ProRule" id="PRU01091"/>
    </source>
</evidence>
<reference evidence="11 12" key="1">
    <citation type="journal article" date="2015" name="Genome Announc.">
        <title>Expanding the biotechnology potential of lactobacilli through comparative genomics of 213 strains and associated genera.</title>
        <authorList>
            <person name="Sun Z."/>
            <person name="Harris H.M."/>
            <person name="McCann A."/>
            <person name="Guo C."/>
            <person name="Argimon S."/>
            <person name="Zhang W."/>
            <person name="Yang X."/>
            <person name="Jeffery I.B."/>
            <person name="Cooney J.C."/>
            <person name="Kagawa T.F."/>
            <person name="Liu W."/>
            <person name="Song Y."/>
            <person name="Salvetti E."/>
            <person name="Wrobel A."/>
            <person name="Rasinkangas P."/>
            <person name="Parkhill J."/>
            <person name="Rea M.C."/>
            <person name="O'Sullivan O."/>
            <person name="Ritari J."/>
            <person name="Douillard F.P."/>
            <person name="Paul Ross R."/>
            <person name="Yang R."/>
            <person name="Briner A.E."/>
            <person name="Felis G.E."/>
            <person name="de Vos W.M."/>
            <person name="Barrangou R."/>
            <person name="Klaenhammer T.R."/>
            <person name="Caufield P.W."/>
            <person name="Cui Y."/>
            <person name="Zhang H."/>
            <person name="O'Toole P.W."/>
        </authorList>
    </citation>
    <scope>NUCLEOTIDE SEQUENCE [LARGE SCALE GENOMIC DNA]</scope>
    <source>
        <strain evidence="11 12">DSM 20001</strain>
    </source>
</reference>
<evidence type="ECO:0000313" key="11">
    <source>
        <dbReference type="EMBL" id="KRK18384.1"/>
    </source>
</evidence>
<dbReference type="SUPFAM" id="SSF46894">
    <property type="entry name" value="C-terminal effector domain of the bipartite response regulators"/>
    <property type="match status" value="1"/>
</dbReference>
<keyword evidence="3" id="KW-0805">Transcription regulation</keyword>
<dbReference type="RefSeq" id="WP_003679057.1">
    <property type="nucleotide sequence ID" value="NZ_AZCN01000016.1"/>
</dbReference>
<dbReference type="CDD" id="cd00383">
    <property type="entry name" value="trans_reg_C"/>
    <property type="match status" value="1"/>
</dbReference>
<dbReference type="Proteomes" id="UP000051181">
    <property type="component" value="Unassembled WGS sequence"/>
</dbReference>
<proteinExistence type="predicted"/>
<dbReference type="GO" id="GO:0000976">
    <property type="term" value="F:transcription cis-regulatory region binding"/>
    <property type="evidence" value="ECO:0007669"/>
    <property type="project" value="TreeGrafter"/>
</dbReference>
<evidence type="ECO:0000256" key="6">
    <source>
        <dbReference type="ARBA" id="ARBA00023163"/>
    </source>
</evidence>
<dbReference type="GO" id="GO:0000156">
    <property type="term" value="F:phosphorelay response regulator activity"/>
    <property type="evidence" value="ECO:0007669"/>
    <property type="project" value="TreeGrafter"/>
</dbReference>
<keyword evidence="6" id="KW-0804">Transcription</keyword>
<evidence type="ECO:0000256" key="4">
    <source>
        <dbReference type="ARBA" id="ARBA00023125"/>
    </source>
</evidence>
<protein>
    <submittedName>
        <fullName evidence="11">OmpR family DNA-binding response regulator</fullName>
    </submittedName>
</protein>
<dbReference type="PANTHER" id="PTHR48111">
    <property type="entry name" value="REGULATOR OF RPOS"/>
    <property type="match status" value="1"/>
</dbReference>
<dbReference type="SMART" id="SM00862">
    <property type="entry name" value="Trans_reg_C"/>
    <property type="match status" value="1"/>
</dbReference>
<dbReference type="PANTHER" id="PTHR48111:SF73">
    <property type="entry name" value="ALKALINE PHOSPHATASE SYNTHESIS TRANSCRIPTIONAL REGULATORY PROTEIN PHOP"/>
    <property type="match status" value="1"/>
</dbReference>
<keyword evidence="5" id="KW-0010">Activator</keyword>
<feature type="DNA-binding region" description="OmpR/PhoB-type" evidence="8">
    <location>
        <begin position="130"/>
        <end position="229"/>
    </location>
</feature>
<dbReference type="Gene3D" id="6.10.250.690">
    <property type="match status" value="1"/>
</dbReference>
<dbReference type="InterPro" id="IPR001789">
    <property type="entry name" value="Sig_transdc_resp-reg_receiver"/>
</dbReference>
<evidence type="ECO:0000256" key="5">
    <source>
        <dbReference type="ARBA" id="ARBA00023159"/>
    </source>
</evidence>
<dbReference type="GeneID" id="65917778"/>
<evidence type="ECO:0000259" key="10">
    <source>
        <dbReference type="PROSITE" id="PS51755"/>
    </source>
</evidence>
<dbReference type="GO" id="GO:0032993">
    <property type="term" value="C:protein-DNA complex"/>
    <property type="evidence" value="ECO:0007669"/>
    <property type="project" value="TreeGrafter"/>
</dbReference>
<evidence type="ECO:0000256" key="7">
    <source>
        <dbReference type="PROSITE-ProRule" id="PRU00169"/>
    </source>
</evidence>
<evidence type="ECO:0000256" key="2">
    <source>
        <dbReference type="ARBA" id="ARBA00023012"/>
    </source>
</evidence>
<name>A0A0R1F9J3_9LACO</name>
<dbReference type="InterPro" id="IPR036388">
    <property type="entry name" value="WH-like_DNA-bd_sf"/>
</dbReference>
<evidence type="ECO:0000259" key="9">
    <source>
        <dbReference type="PROSITE" id="PS50110"/>
    </source>
</evidence>